<feature type="region of interest" description="Disordered" evidence="1">
    <location>
        <begin position="1"/>
        <end position="30"/>
    </location>
</feature>
<feature type="transmembrane region" description="Helical" evidence="2">
    <location>
        <begin position="35"/>
        <end position="55"/>
    </location>
</feature>
<keyword evidence="2" id="KW-1133">Transmembrane helix</keyword>
<dbReference type="Proteomes" id="UP000076532">
    <property type="component" value="Unassembled WGS sequence"/>
</dbReference>
<protein>
    <submittedName>
        <fullName evidence="3">Uncharacterized protein</fullName>
    </submittedName>
</protein>
<keyword evidence="2" id="KW-0812">Transmembrane</keyword>
<evidence type="ECO:0000313" key="4">
    <source>
        <dbReference type="Proteomes" id="UP000076532"/>
    </source>
</evidence>
<accession>A0A166CRN8</accession>
<dbReference type="OrthoDB" id="3263522at2759"/>
<keyword evidence="2" id="KW-0472">Membrane</keyword>
<dbReference type="EMBL" id="KV417625">
    <property type="protein sequence ID" value="KZP13934.1"/>
    <property type="molecule type" value="Genomic_DNA"/>
</dbReference>
<evidence type="ECO:0000313" key="3">
    <source>
        <dbReference type="EMBL" id="KZP13934.1"/>
    </source>
</evidence>
<name>A0A166CRN8_9AGAM</name>
<sequence>MSSLTNSSPSHTPHARPDDDGSQNGSGGMQRKTTAGIAIALICFFSLLGGFYIVSKWHRSSARPRTRDDEESEMTYRRWADNVAGPGKERRARLQQEQQRSGFQPAPPYSPRRSSSSASTKTPVPLDINTTLSPMPASPLPIYIPTGRNESSQVNRPVSLQGEPTL</sequence>
<dbReference type="AlphaFoldDB" id="A0A166CRN8"/>
<reference evidence="3 4" key="1">
    <citation type="journal article" date="2016" name="Mol. Biol. Evol.">
        <title>Comparative Genomics of Early-Diverging Mushroom-Forming Fungi Provides Insights into the Origins of Lignocellulose Decay Capabilities.</title>
        <authorList>
            <person name="Nagy L.G."/>
            <person name="Riley R."/>
            <person name="Tritt A."/>
            <person name="Adam C."/>
            <person name="Daum C."/>
            <person name="Floudas D."/>
            <person name="Sun H."/>
            <person name="Yadav J.S."/>
            <person name="Pangilinan J."/>
            <person name="Larsson K.H."/>
            <person name="Matsuura K."/>
            <person name="Barry K."/>
            <person name="Labutti K."/>
            <person name="Kuo R."/>
            <person name="Ohm R.A."/>
            <person name="Bhattacharya S.S."/>
            <person name="Shirouzu T."/>
            <person name="Yoshinaga Y."/>
            <person name="Martin F.M."/>
            <person name="Grigoriev I.V."/>
            <person name="Hibbett D.S."/>
        </authorList>
    </citation>
    <scope>NUCLEOTIDE SEQUENCE [LARGE SCALE GENOMIC DNA]</scope>
    <source>
        <strain evidence="3 4">CBS 109695</strain>
    </source>
</reference>
<gene>
    <name evidence="3" type="ORF">FIBSPDRAFT_960117</name>
</gene>
<feature type="compositionally biased region" description="Polar residues" evidence="1">
    <location>
        <begin position="148"/>
        <end position="166"/>
    </location>
</feature>
<organism evidence="3 4">
    <name type="scientific">Athelia psychrophila</name>
    <dbReference type="NCBI Taxonomy" id="1759441"/>
    <lineage>
        <taxon>Eukaryota</taxon>
        <taxon>Fungi</taxon>
        <taxon>Dikarya</taxon>
        <taxon>Basidiomycota</taxon>
        <taxon>Agaricomycotina</taxon>
        <taxon>Agaricomycetes</taxon>
        <taxon>Agaricomycetidae</taxon>
        <taxon>Atheliales</taxon>
        <taxon>Atheliaceae</taxon>
        <taxon>Athelia</taxon>
    </lineage>
</organism>
<feature type="compositionally biased region" description="Polar residues" evidence="1">
    <location>
        <begin position="1"/>
        <end position="11"/>
    </location>
</feature>
<feature type="compositionally biased region" description="Low complexity" evidence="1">
    <location>
        <begin position="111"/>
        <end position="125"/>
    </location>
</feature>
<feature type="region of interest" description="Disordered" evidence="1">
    <location>
        <begin position="59"/>
        <end position="166"/>
    </location>
</feature>
<evidence type="ECO:0000256" key="2">
    <source>
        <dbReference type="SAM" id="Phobius"/>
    </source>
</evidence>
<proteinExistence type="predicted"/>
<evidence type="ECO:0000256" key="1">
    <source>
        <dbReference type="SAM" id="MobiDB-lite"/>
    </source>
</evidence>
<keyword evidence="4" id="KW-1185">Reference proteome</keyword>